<name>A0A4P6K2I2_KTERU</name>
<dbReference type="AlphaFoldDB" id="A0A4P6K2I2"/>
<proteinExistence type="predicted"/>
<evidence type="ECO:0000313" key="3">
    <source>
        <dbReference type="EMBL" id="QBD82418.1"/>
    </source>
</evidence>
<sequence length="550" mass="58346">MASVLPSSCPRCGAPAGTELLCRHCGLDMTPWLAREPEQSSVVQAPPSLSYAAQEGNPQDAQLPEVGSVRPKLPDRQGGWVPRGQSLLQRYGPISLDPSISGESVQWQGPISPPSPASDSGYPNLQAGQAGPQSQFSQDSLADQSTWPVTPAMPNRQPQVPQFGPQGPISLDQQPLMQAASIEPIGEPAQLAGPPSFPGGPISLGQQYPASHNQAPSPAFLAPQTPQLPPSPTPSALSAPQAKKRRMARPLIGLILVSVMIVVGTAGYFCAPLVGLRVPDLLHIVPTQTPIRTVAINALVTYAGVDVTVLKVQQSQNFVDDPNTSQTGMVRIFLQGLNKASIPVNVPYANVVQLVLPDGKKVAPTYTRANVIGILPGARQQGLVDFAVAGNINIRQLVLQIGASDEAQMGVPLSGQADALNEYKPKISQLNGKVQYQGLDWTLLKATSQMYLDGKQAQQGMHYVTLTLKLDNTLAQAAIVGSAYDYMRLQAGGVTALPQYASLPLALEEGASGKTGSITFMVPQNATDLTLLMLTRQKEGFKQATLDFHL</sequence>
<organism evidence="3 4">
    <name type="scientific">Ktedonosporobacter rubrisoli</name>
    <dbReference type="NCBI Taxonomy" id="2509675"/>
    <lineage>
        <taxon>Bacteria</taxon>
        <taxon>Bacillati</taxon>
        <taxon>Chloroflexota</taxon>
        <taxon>Ktedonobacteria</taxon>
        <taxon>Ktedonobacterales</taxon>
        <taxon>Ktedonosporobacteraceae</taxon>
        <taxon>Ktedonosporobacter</taxon>
    </lineage>
</organism>
<keyword evidence="2" id="KW-0812">Transmembrane</keyword>
<feature type="compositionally biased region" description="Low complexity" evidence="1">
    <location>
        <begin position="157"/>
        <end position="168"/>
    </location>
</feature>
<reference evidence="3 4" key="1">
    <citation type="submission" date="2019-01" db="EMBL/GenBank/DDBJ databases">
        <title>Ktedonosporobacter rubrisoli SCAWS-G2.</title>
        <authorList>
            <person name="Huang Y."/>
            <person name="Yan B."/>
        </authorList>
    </citation>
    <scope>NUCLEOTIDE SEQUENCE [LARGE SCALE GENOMIC DNA]</scope>
    <source>
        <strain evidence="3 4">SCAWS-G2</strain>
    </source>
</reference>
<dbReference type="RefSeq" id="WP_129893487.1">
    <property type="nucleotide sequence ID" value="NZ_CP035758.1"/>
</dbReference>
<keyword evidence="4" id="KW-1185">Reference proteome</keyword>
<evidence type="ECO:0000256" key="2">
    <source>
        <dbReference type="SAM" id="Phobius"/>
    </source>
</evidence>
<protein>
    <recommendedName>
        <fullName evidence="5">DUF4352 domain-containing protein</fullName>
    </recommendedName>
</protein>
<dbReference type="Proteomes" id="UP000290365">
    <property type="component" value="Chromosome"/>
</dbReference>
<keyword evidence="2" id="KW-1133">Transmembrane helix</keyword>
<dbReference type="OrthoDB" id="149885at2"/>
<keyword evidence="2" id="KW-0472">Membrane</keyword>
<feature type="compositionally biased region" description="Polar residues" evidence="1">
    <location>
        <begin position="204"/>
        <end position="216"/>
    </location>
</feature>
<feature type="region of interest" description="Disordered" evidence="1">
    <location>
        <begin position="37"/>
        <end position="171"/>
    </location>
</feature>
<accession>A0A4P6K2I2</accession>
<feature type="transmembrane region" description="Helical" evidence="2">
    <location>
        <begin position="251"/>
        <end position="269"/>
    </location>
</feature>
<gene>
    <name evidence="3" type="ORF">EPA93_43170</name>
</gene>
<feature type="compositionally biased region" description="Polar residues" evidence="1">
    <location>
        <begin position="117"/>
        <end position="148"/>
    </location>
</feature>
<dbReference type="KEGG" id="kbs:EPA93_43170"/>
<evidence type="ECO:0008006" key="5">
    <source>
        <dbReference type="Google" id="ProtNLM"/>
    </source>
</evidence>
<feature type="region of interest" description="Disordered" evidence="1">
    <location>
        <begin position="187"/>
        <end position="242"/>
    </location>
</feature>
<evidence type="ECO:0000313" key="4">
    <source>
        <dbReference type="Proteomes" id="UP000290365"/>
    </source>
</evidence>
<evidence type="ECO:0000256" key="1">
    <source>
        <dbReference type="SAM" id="MobiDB-lite"/>
    </source>
</evidence>
<dbReference type="EMBL" id="CP035758">
    <property type="protein sequence ID" value="QBD82418.1"/>
    <property type="molecule type" value="Genomic_DNA"/>
</dbReference>